<sequence>MIRPKTILKASLSVIVIVSIADLLLRSYSTRLESDLHRVQVTCCRVFCDNKHTSRQRYDVPKCRSSLEELLRSLPLVGRLLKTTHPQLCPGELDGVWKLPVIHWIRKISEIRRQTLQVSTSCTGPIVPLSVIFLTAVFITVVVVAGLGCGLLVRRLWRRSSSEHEHNNKLKEKYKSVRARLYEPCRRTKLYRMQAQSDSSESSSSEEESSSSSYPDTKQKKRKKEKACSVSLVPEVSQEGLLQPYTTYADVTLFHFHIPDEVTRVTWEFAAFMDDPGCPVREVHV</sequence>
<feature type="transmembrane region" description="Helical" evidence="2">
    <location>
        <begin position="7"/>
        <end position="25"/>
    </location>
</feature>
<comment type="caution">
    <text evidence="3">The sequence shown here is derived from an EMBL/GenBank/DDBJ whole genome shotgun (WGS) entry which is preliminary data.</text>
</comment>
<evidence type="ECO:0000313" key="4">
    <source>
        <dbReference type="Proteomes" id="UP000747542"/>
    </source>
</evidence>
<protein>
    <submittedName>
        <fullName evidence="3">Putative Transmembrane protein 8A-like</fullName>
    </submittedName>
</protein>
<keyword evidence="2" id="KW-0472">Membrane</keyword>
<accession>A0A8J5MUI9</accession>
<gene>
    <name evidence="3" type="primary">Tmem8a-L</name>
    <name evidence="3" type="ORF">Hamer_G004653</name>
</gene>
<evidence type="ECO:0000256" key="1">
    <source>
        <dbReference type="SAM" id="MobiDB-lite"/>
    </source>
</evidence>
<dbReference type="AlphaFoldDB" id="A0A8J5MUI9"/>
<dbReference type="Proteomes" id="UP000747542">
    <property type="component" value="Unassembled WGS sequence"/>
</dbReference>
<keyword evidence="4" id="KW-1185">Reference proteome</keyword>
<feature type="transmembrane region" description="Helical" evidence="2">
    <location>
        <begin position="126"/>
        <end position="153"/>
    </location>
</feature>
<dbReference type="EMBL" id="JAHLQT010024847">
    <property type="protein sequence ID" value="KAG7164930.1"/>
    <property type="molecule type" value="Genomic_DNA"/>
</dbReference>
<keyword evidence="2 3" id="KW-0812">Transmembrane</keyword>
<feature type="region of interest" description="Disordered" evidence="1">
    <location>
        <begin position="192"/>
        <end position="222"/>
    </location>
</feature>
<evidence type="ECO:0000313" key="3">
    <source>
        <dbReference type="EMBL" id="KAG7164930.1"/>
    </source>
</evidence>
<proteinExistence type="predicted"/>
<keyword evidence="2" id="KW-1133">Transmembrane helix</keyword>
<name>A0A8J5MUI9_HOMAM</name>
<evidence type="ECO:0000256" key="2">
    <source>
        <dbReference type="SAM" id="Phobius"/>
    </source>
</evidence>
<organism evidence="3 4">
    <name type="scientific">Homarus americanus</name>
    <name type="common">American lobster</name>
    <dbReference type="NCBI Taxonomy" id="6706"/>
    <lineage>
        <taxon>Eukaryota</taxon>
        <taxon>Metazoa</taxon>
        <taxon>Ecdysozoa</taxon>
        <taxon>Arthropoda</taxon>
        <taxon>Crustacea</taxon>
        <taxon>Multicrustacea</taxon>
        <taxon>Malacostraca</taxon>
        <taxon>Eumalacostraca</taxon>
        <taxon>Eucarida</taxon>
        <taxon>Decapoda</taxon>
        <taxon>Pleocyemata</taxon>
        <taxon>Astacidea</taxon>
        <taxon>Nephropoidea</taxon>
        <taxon>Nephropidae</taxon>
        <taxon>Homarus</taxon>
    </lineage>
</organism>
<reference evidence="3" key="1">
    <citation type="journal article" date="2021" name="Sci. Adv.">
        <title>The American lobster genome reveals insights on longevity, neural, and immune adaptations.</title>
        <authorList>
            <person name="Polinski J.M."/>
            <person name="Zimin A.V."/>
            <person name="Clark K.F."/>
            <person name="Kohn A.B."/>
            <person name="Sadowski N."/>
            <person name="Timp W."/>
            <person name="Ptitsyn A."/>
            <person name="Khanna P."/>
            <person name="Romanova D.Y."/>
            <person name="Williams P."/>
            <person name="Greenwood S.J."/>
            <person name="Moroz L.L."/>
            <person name="Walt D.R."/>
            <person name="Bodnar A.G."/>
        </authorList>
    </citation>
    <scope>NUCLEOTIDE SEQUENCE</scope>
    <source>
        <strain evidence="3">GMGI-L3</strain>
    </source>
</reference>